<name>A0A5N5RPB2_9BIFI</name>
<gene>
    <name evidence="3" type="ORF">EHS19_01160</name>
</gene>
<evidence type="ECO:0000259" key="1">
    <source>
        <dbReference type="Pfam" id="PF18082"/>
    </source>
</evidence>
<dbReference type="OrthoDB" id="3229305at2"/>
<dbReference type="InterPro" id="IPR041273">
    <property type="entry name" value="NAT_N"/>
</dbReference>
<dbReference type="Pfam" id="PF18082">
    <property type="entry name" value="NAT_N"/>
    <property type="match status" value="1"/>
</dbReference>
<dbReference type="AlphaFoldDB" id="A0A5N5RPB2"/>
<evidence type="ECO:0000313" key="4">
    <source>
        <dbReference type="Proteomes" id="UP000326336"/>
    </source>
</evidence>
<dbReference type="RefSeq" id="WP_151915950.1">
    <property type="nucleotide sequence ID" value="NZ_RQSP01000002.1"/>
</dbReference>
<protein>
    <submittedName>
        <fullName evidence="3">Uncharacterized protein</fullName>
    </submittedName>
</protein>
<accession>A0A5N5RPB2</accession>
<evidence type="ECO:0000259" key="2">
    <source>
        <dbReference type="Pfam" id="PF18164"/>
    </source>
</evidence>
<dbReference type="Gene3D" id="3.40.630.120">
    <property type="match status" value="1"/>
</dbReference>
<dbReference type="Proteomes" id="UP000326336">
    <property type="component" value="Unassembled WGS sequence"/>
</dbReference>
<sequence length="404" mass="44043">MSGISSSSGGFTIDGVYVNDGNDNDFALCARYFGMTRDFYEQARIALDWLRGDMLGGAMLDEARTMVIRDRDARSAAEQCARIRSYMLVFQPGAVDMALAAVMVECLPYSVKRMLAAGVQDDVVEATLRDFSIWAQVYRQRYGRDGIGETEWNLLSLTGRILRFGRLQYETKVFTDPYVVYRDLVSDALTILALGGQHEGADGRPAADCVHGSADCAHGSAVAADSADSADSAGFVTRLESLDGVVTGNRVDPVRGVVTRDPVRIDLHDVELLLAPGMTVTGIHIPADGPLDDDEVTQSLAEASRRLGRLGRGTVVGVCDSWLMDAALERFCPADGNIVRFMRRFLRYPIHAAHPMIIERVFGWGADSLAIDELPERSSLQRRLKAYLAEGGHVQDAGGLIIMG</sequence>
<dbReference type="EMBL" id="RQSP01000002">
    <property type="protein sequence ID" value="KAB5608581.1"/>
    <property type="molecule type" value="Genomic_DNA"/>
</dbReference>
<feature type="domain" description="N-acyltransferase N-terminal" evidence="1">
    <location>
        <begin position="91"/>
        <end position="159"/>
    </location>
</feature>
<comment type="caution">
    <text evidence="3">The sequence shown here is derived from an EMBL/GenBank/DDBJ whole genome shotgun (WGS) entry which is preliminary data.</text>
</comment>
<feature type="domain" description="GNAT-like C-terminal" evidence="2">
    <location>
        <begin position="161"/>
        <end position="400"/>
    </location>
</feature>
<evidence type="ECO:0000313" key="3">
    <source>
        <dbReference type="EMBL" id="KAB5608581.1"/>
    </source>
</evidence>
<dbReference type="Pfam" id="PF18164">
    <property type="entry name" value="GNAT_C"/>
    <property type="match status" value="1"/>
</dbReference>
<keyword evidence="4" id="KW-1185">Reference proteome</keyword>
<organism evidence="3 4">
    <name type="scientific">Bifidobacterium jacchi</name>
    <dbReference type="NCBI Taxonomy" id="2490545"/>
    <lineage>
        <taxon>Bacteria</taxon>
        <taxon>Bacillati</taxon>
        <taxon>Actinomycetota</taxon>
        <taxon>Actinomycetes</taxon>
        <taxon>Bifidobacteriales</taxon>
        <taxon>Bifidobacteriaceae</taxon>
        <taxon>Bifidobacterium</taxon>
    </lineage>
</organism>
<reference evidence="3 4" key="1">
    <citation type="journal article" date="2019" name="Int. J. Syst. Evol. Microbiol.">
        <title>Bifidobacterium jacchi sp. nov., isolated from the faeces of a baby common marmoset (Callithrix jacchus).</title>
        <authorList>
            <person name="Modesto M."/>
            <person name="Watanabe K."/>
            <person name="Arita M."/>
            <person name="Satti M."/>
            <person name="Oki K."/>
            <person name="Sciavilla P."/>
            <person name="Patavino C."/>
            <person name="Camma C."/>
            <person name="Michelini S."/>
            <person name="Sgorbati B."/>
            <person name="Mattarelli P."/>
        </authorList>
    </citation>
    <scope>NUCLEOTIDE SEQUENCE [LARGE SCALE GENOMIC DNA]</scope>
    <source>
        <strain evidence="3 4">MRM 9.3</strain>
    </source>
</reference>
<proteinExistence type="predicted"/>
<dbReference type="InterPro" id="IPR041644">
    <property type="entry name" value="GNAT_C"/>
</dbReference>